<dbReference type="STRING" id="15368.I1GZ94"/>
<dbReference type="OrthoDB" id="1897224at2759"/>
<evidence type="ECO:0000313" key="5">
    <source>
        <dbReference type="Proteomes" id="UP000008810"/>
    </source>
</evidence>
<dbReference type="AlphaFoldDB" id="I1GZ94"/>
<dbReference type="HOGENOM" id="CLU_024782_2_2_1"/>
<dbReference type="InterPro" id="IPR051886">
    <property type="entry name" value="Seed_Dev/Stress_Resp_Reg"/>
</dbReference>
<dbReference type="InterPro" id="IPR025422">
    <property type="entry name" value="TGA_domain"/>
</dbReference>
<dbReference type="PANTHER" id="PTHR46354:SF7">
    <property type="entry name" value="PROTEIN DOG1-LIKE 1"/>
    <property type="match status" value="1"/>
</dbReference>
<dbReference type="KEGG" id="bdi:100845860"/>
<dbReference type="OMA" id="CCFKEWM"/>
<dbReference type="eggNOG" id="ENOG502QW7X">
    <property type="taxonomic scope" value="Eukaryota"/>
</dbReference>
<protein>
    <recommendedName>
        <fullName evidence="2">DOG1 domain-containing protein</fullName>
    </recommendedName>
</protein>
<reference evidence="3" key="2">
    <citation type="submission" date="2017-06" db="EMBL/GenBank/DDBJ databases">
        <title>WGS assembly of Brachypodium distachyon.</title>
        <authorList>
            <consortium name="The International Brachypodium Initiative"/>
            <person name="Lucas S."/>
            <person name="Harmon-Smith M."/>
            <person name="Lail K."/>
            <person name="Tice H."/>
            <person name="Grimwood J."/>
            <person name="Bruce D."/>
            <person name="Barry K."/>
            <person name="Shu S."/>
            <person name="Lindquist E."/>
            <person name="Wang M."/>
            <person name="Pitluck S."/>
            <person name="Vogel J.P."/>
            <person name="Garvin D.F."/>
            <person name="Mockler T.C."/>
            <person name="Schmutz J."/>
            <person name="Rokhsar D."/>
            <person name="Bevan M.W."/>
        </authorList>
    </citation>
    <scope>NUCLEOTIDE SEQUENCE</scope>
    <source>
        <strain evidence="3">Bd21</strain>
    </source>
</reference>
<evidence type="ECO:0000313" key="4">
    <source>
        <dbReference type="EnsemblPlants" id="KQK18712"/>
    </source>
</evidence>
<evidence type="ECO:0000313" key="3">
    <source>
        <dbReference type="EMBL" id="KQK18712.1"/>
    </source>
</evidence>
<reference evidence="4" key="3">
    <citation type="submission" date="2018-08" db="UniProtKB">
        <authorList>
            <consortium name="EnsemblPlants"/>
        </authorList>
    </citation>
    <scope>IDENTIFICATION</scope>
    <source>
        <strain evidence="4">cv. Bd21</strain>
    </source>
</reference>
<dbReference type="GeneID" id="100845860"/>
<organism evidence="3">
    <name type="scientific">Brachypodium distachyon</name>
    <name type="common">Purple false brome</name>
    <name type="synonym">Trachynia distachya</name>
    <dbReference type="NCBI Taxonomy" id="15368"/>
    <lineage>
        <taxon>Eukaryota</taxon>
        <taxon>Viridiplantae</taxon>
        <taxon>Streptophyta</taxon>
        <taxon>Embryophyta</taxon>
        <taxon>Tracheophyta</taxon>
        <taxon>Spermatophyta</taxon>
        <taxon>Magnoliopsida</taxon>
        <taxon>Liliopsida</taxon>
        <taxon>Poales</taxon>
        <taxon>Poaceae</taxon>
        <taxon>BOP clade</taxon>
        <taxon>Pooideae</taxon>
        <taxon>Stipodae</taxon>
        <taxon>Brachypodieae</taxon>
        <taxon>Brachypodium</taxon>
    </lineage>
</organism>
<feature type="region of interest" description="Disordered" evidence="1">
    <location>
        <begin position="282"/>
        <end position="301"/>
    </location>
</feature>
<accession>I1GZ94</accession>
<reference evidence="3 4" key="1">
    <citation type="journal article" date="2010" name="Nature">
        <title>Genome sequencing and analysis of the model grass Brachypodium distachyon.</title>
        <authorList>
            <consortium name="International Brachypodium Initiative"/>
        </authorList>
    </citation>
    <scope>NUCLEOTIDE SEQUENCE [LARGE SCALE GENOMIC DNA]</scope>
    <source>
        <strain evidence="3 4">Bd21</strain>
    </source>
</reference>
<dbReference type="RefSeq" id="XP_003560850.1">
    <property type="nucleotide sequence ID" value="XM_003560802.4"/>
</dbReference>
<dbReference type="EMBL" id="CM000880">
    <property type="protein sequence ID" value="KQK18712.1"/>
    <property type="molecule type" value="Genomic_DNA"/>
</dbReference>
<gene>
    <name evidence="4" type="primary">LOC100845860</name>
    <name evidence="3" type="ORF">BRADI_1g44237v3</name>
</gene>
<evidence type="ECO:0000256" key="1">
    <source>
        <dbReference type="SAM" id="MobiDB-lite"/>
    </source>
</evidence>
<dbReference type="Gramene" id="KQK18712">
    <property type="protein sequence ID" value="KQK18712"/>
    <property type="gene ID" value="BRADI_1g44237v3"/>
</dbReference>
<dbReference type="Pfam" id="PF14144">
    <property type="entry name" value="DOG1"/>
    <property type="match status" value="1"/>
</dbReference>
<dbReference type="EnsemblPlants" id="KQK18712">
    <property type="protein sequence ID" value="KQK18712"/>
    <property type="gene ID" value="BRADI_1g44237v3"/>
</dbReference>
<keyword evidence="5" id="KW-1185">Reference proteome</keyword>
<dbReference type="GO" id="GO:0043565">
    <property type="term" value="F:sequence-specific DNA binding"/>
    <property type="evidence" value="ECO:0007669"/>
    <property type="project" value="InterPro"/>
</dbReference>
<sequence>MDMTRYFACHQQWIAGQEAGLGELTAAAANAAARRATEAELRAVVERCLRGYEEYATTRRAMAPEDGAAFFAPPWCTTFEKAVLWLGGCRPSLSIRLLYCVSSEGLEAQLQEFLSGHGRAGGDDMIRPTGSGLLGINAMQLEQINNLHGRTIHEEGILSERLASLQEKIADRPLLPIVREREQERARAAALPRGSASSNGLVGRFAAMGLAGVDAEVDAAMESYTAGLAKLLEEADQLRLSTTRELATEILTPRQAVEMLAAAKQLHLSICDWSRRKEGAQSALLPPAATASSSSSGRPNA</sequence>
<feature type="domain" description="DOG1" evidence="2">
    <location>
        <begin position="3"/>
        <end position="280"/>
    </location>
</feature>
<name>I1GZ94_BRADI</name>
<proteinExistence type="predicted"/>
<dbReference type="PROSITE" id="PS51806">
    <property type="entry name" value="DOG1"/>
    <property type="match status" value="1"/>
</dbReference>
<evidence type="ECO:0000259" key="2">
    <source>
        <dbReference type="PROSITE" id="PS51806"/>
    </source>
</evidence>
<dbReference type="GO" id="GO:0006351">
    <property type="term" value="P:DNA-templated transcription"/>
    <property type="evidence" value="ECO:0007669"/>
    <property type="project" value="InterPro"/>
</dbReference>
<dbReference type="Proteomes" id="UP000008810">
    <property type="component" value="Chromosome 1"/>
</dbReference>
<dbReference type="PANTHER" id="PTHR46354">
    <property type="entry name" value="DOG1 DOMAIN-CONTAINING PROTEIN"/>
    <property type="match status" value="1"/>
</dbReference>